<accession>A0A4U9RGW8</accession>
<gene>
    <name evidence="1" type="ORF">NCTC503_01764</name>
</gene>
<organism evidence="1 2">
    <name type="scientific">Hathewaya histolytica</name>
    <name type="common">Clostridium histolyticum</name>
    <dbReference type="NCBI Taxonomy" id="1498"/>
    <lineage>
        <taxon>Bacteria</taxon>
        <taxon>Bacillati</taxon>
        <taxon>Bacillota</taxon>
        <taxon>Clostridia</taxon>
        <taxon>Eubacteriales</taxon>
        <taxon>Clostridiaceae</taxon>
        <taxon>Hathewaya</taxon>
    </lineage>
</organism>
<evidence type="ECO:0000313" key="2">
    <source>
        <dbReference type="Proteomes" id="UP000308489"/>
    </source>
</evidence>
<name>A0A4U9RGW8_HATHI</name>
<dbReference type="OrthoDB" id="9777242at2"/>
<dbReference type="AlphaFoldDB" id="A0A4U9RGW8"/>
<sequence>MSLYLGKIHYWLYNKIVWFESLEKEIISWAENNHLPVEEWHREILVRYDAPTENKPLEEIIDTSNIHGWLQGKIHSAEGRQAALVTAVLKEKEEYKKDLMSIFKKQGEKCGVEYGEKNCPTSPEDIYNALNDYILEGMPCDRINIILTSNENEISWEGRKCLHAEHWQAVDGSVENFYDLRGEWISAFVASLSNEFHFETLGKGVYSIKR</sequence>
<protein>
    <submittedName>
        <fullName evidence="1">Uncharacterized protein</fullName>
    </submittedName>
</protein>
<dbReference type="EMBL" id="LR590481">
    <property type="protein sequence ID" value="VTQ91212.1"/>
    <property type="molecule type" value="Genomic_DNA"/>
</dbReference>
<proteinExistence type="predicted"/>
<dbReference type="Proteomes" id="UP000308489">
    <property type="component" value="Chromosome 1"/>
</dbReference>
<dbReference type="KEGG" id="hhw:NCTC503_01764"/>
<evidence type="ECO:0000313" key="1">
    <source>
        <dbReference type="EMBL" id="VTQ91212.1"/>
    </source>
</evidence>
<dbReference type="RefSeq" id="WP_138210382.1">
    <property type="nucleotide sequence ID" value="NZ_CBCRUQ010000027.1"/>
</dbReference>
<keyword evidence="2" id="KW-1185">Reference proteome</keyword>
<reference evidence="1 2" key="1">
    <citation type="submission" date="2019-05" db="EMBL/GenBank/DDBJ databases">
        <authorList>
            <consortium name="Pathogen Informatics"/>
        </authorList>
    </citation>
    <scope>NUCLEOTIDE SEQUENCE [LARGE SCALE GENOMIC DNA]</scope>
    <source>
        <strain evidence="1 2">NCTC503</strain>
    </source>
</reference>